<sequence>MRPLPLTRPGAVPAGRASKYHAQPRSTATAMMAAIAATRRSGERLPGGEPGGGLTASPAAGAAAGGIDTVSFIG</sequence>
<dbReference type="EMBL" id="BMKG01000017">
    <property type="protein sequence ID" value="GGC13296.1"/>
    <property type="molecule type" value="Genomic_DNA"/>
</dbReference>
<evidence type="ECO:0000313" key="3">
    <source>
        <dbReference type="Proteomes" id="UP000622638"/>
    </source>
</evidence>
<organism evidence="2 3">
    <name type="scientific">Pseudoduganella buxea</name>
    <dbReference type="NCBI Taxonomy" id="1949069"/>
    <lineage>
        <taxon>Bacteria</taxon>
        <taxon>Pseudomonadati</taxon>
        <taxon>Pseudomonadota</taxon>
        <taxon>Betaproteobacteria</taxon>
        <taxon>Burkholderiales</taxon>
        <taxon>Oxalobacteraceae</taxon>
        <taxon>Telluria group</taxon>
        <taxon>Pseudoduganella</taxon>
    </lineage>
</organism>
<gene>
    <name evidence="2" type="ORF">GCM10011572_38360</name>
</gene>
<reference evidence="3" key="1">
    <citation type="journal article" date="2019" name="Int. J. Syst. Evol. Microbiol.">
        <title>The Global Catalogue of Microorganisms (GCM) 10K type strain sequencing project: providing services to taxonomists for standard genome sequencing and annotation.</title>
        <authorList>
            <consortium name="The Broad Institute Genomics Platform"/>
            <consortium name="The Broad Institute Genome Sequencing Center for Infectious Disease"/>
            <person name="Wu L."/>
            <person name="Ma J."/>
        </authorList>
    </citation>
    <scope>NUCLEOTIDE SEQUENCE [LARGE SCALE GENOMIC DNA]</scope>
    <source>
        <strain evidence="3">CGMCC 1.15931</strain>
    </source>
</reference>
<evidence type="ECO:0000256" key="1">
    <source>
        <dbReference type="SAM" id="MobiDB-lite"/>
    </source>
</evidence>
<feature type="region of interest" description="Disordered" evidence="1">
    <location>
        <begin position="1"/>
        <end position="26"/>
    </location>
</feature>
<evidence type="ECO:0000313" key="2">
    <source>
        <dbReference type="EMBL" id="GGC13296.1"/>
    </source>
</evidence>
<name>A0ABQ1KWF0_9BURK</name>
<comment type="caution">
    <text evidence="2">The sequence shown here is derived from an EMBL/GenBank/DDBJ whole genome shotgun (WGS) entry which is preliminary data.</text>
</comment>
<accession>A0ABQ1KWF0</accession>
<feature type="region of interest" description="Disordered" evidence="1">
    <location>
        <begin position="42"/>
        <end position="62"/>
    </location>
</feature>
<protein>
    <submittedName>
        <fullName evidence="2">Uncharacterized protein</fullName>
    </submittedName>
</protein>
<dbReference type="Proteomes" id="UP000622638">
    <property type="component" value="Unassembled WGS sequence"/>
</dbReference>
<keyword evidence="3" id="KW-1185">Reference proteome</keyword>
<proteinExistence type="predicted"/>